<dbReference type="SUPFAM" id="SSF53756">
    <property type="entry name" value="UDP-Glycosyltransferase/glycogen phosphorylase"/>
    <property type="match status" value="1"/>
</dbReference>
<dbReference type="RefSeq" id="WP_275630953.1">
    <property type="nucleotide sequence ID" value="NZ_JARGYD010000001.1"/>
</dbReference>
<name>A0ABV7GTK6_9RHOB</name>
<reference evidence="4" key="1">
    <citation type="journal article" date="2019" name="Int. J. Syst. Evol. Microbiol.">
        <title>The Global Catalogue of Microorganisms (GCM) 10K type strain sequencing project: providing services to taxonomists for standard genome sequencing and annotation.</title>
        <authorList>
            <consortium name="The Broad Institute Genomics Platform"/>
            <consortium name="The Broad Institute Genome Sequencing Center for Infectious Disease"/>
            <person name="Wu L."/>
            <person name="Ma J."/>
        </authorList>
    </citation>
    <scope>NUCLEOTIDE SEQUENCE [LARGE SCALE GENOMIC DNA]</scope>
    <source>
        <strain evidence="4">KCTC 52366</strain>
    </source>
</reference>
<proteinExistence type="predicted"/>
<dbReference type="EMBL" id="JBHRTB010000010">
    <property type="protein sequence ID" value="MFC3143676.1"/>
    <property type="molecule type" value="Genomic_DNA"/>
</dbReference>
<evidence type="ECO:0000259" key="2">
    <source>
        <dbReference type="Pfam" id="PF13439"/>
    </source>
</evidence>
<organism evidence="3 4">
    <name type="scientific">Psychromarinibacter halotolerans</name>
    <dbReference type="NCBI Taxonomy" id="1775175"/>
    <lineage>
        <taxon>Bacteria</taxon>
        <taxon>Pseudomonadati</taxon>
        <taxon>Pseudomonadota</taxon>
        <taxon>Alphaproteobacteria</taxon>
        <taxon>Rhodobacterales</taxon>
        <taxon>Paracoccaceae</taxon>
        <taxon>Psychromarinibacter</taxon>
    </lineage>
</organism>
<keyword evidence="3" id="KW-0808">Transferase</keyword>
<dbReference type="PANTHER" id="PTHR45947">
    <property type="entry name" value="SULFOQUINOVOSYL TRANSFERASE SQD2"/>
    <property type="match status" value="1"/>
</dbReference>
<dbReference type="PANTHER" id="PTHR45947:SF3">
    <property type="entry name" value="SULFOQUINOVOSYL TRANSFERASE SQD2"/>
    <property type="match status" value="1"/>
</dbReference>
<dbReference type="Pfam" id="PF13439">
    <property type="entry name" value="Glyco_transf_4"/>
    <property type="match status" value="1"/>
</dbReference>
<gene>
    <name evidence="3" type="ORF">ACFOGP_13220</name>
</gene>
<dbReference type="Proteomes" id="UP001595632">
    <property type="component" value="Unassembled WGS sequence"/>
</dbReference>
<protein>
    <submittedName>
        <fullName evidence="3">Glycosyltransferase family 4 protein</fullName>
        <ecNumber evidence="3">2.4.-.-</ecNumber>
    </submittedName>
</protein>
<sequence>MKIVQLCPYDMSRPGGVQRHVRDLSRWLTAQGHETRVLCPPTPGTTPGTDGMITTLGRSRLIGAHGTEFELSLAAPRALAAATRDLRDWGAEVVHMHTPWTPFVTSQLWSRLRLPSVSTVHATLPAPNARGLTDRFIRSAATRILPACDRVVVPSDAPLEMLRRVLPTLEPTILSPTIDLSDWTAAARPRRRDRLEIAFLGRLEPRKGLDVALAAWALIAKALPHARLSIAGDGPMRAQADAARSDRVTVLGRPDDAQARALLGRADILLAPAPYGESFGLILLEAMAAGCLPVAAANAGYASVLTGPGTALLVPPNDPKALADKVIAMASPPQAVREWAAAAADRYDVARVGPAYLHLYEDILSAR</sequence>
<feature type="domain" description="Glycosyltransferase subfamily 4-like N-terminal" evidence="2">
    <location>
        <begin position="14"/>
        <end position="179"/>
    </location>
</feature>
<dbReference type="EC" id="2.4.-.-" evidence="3"/>
<keyword evidence="3" id="KW-0328">Glycosyltransferase</keyword>
<dbReference type="InterPro" id="IPR001296">
    <property type="entry name" value="Glyco_trans_1"/>
</dbReference>
<dbReference type="Gene3D" id="3.40.50.2000">
    <property type="entry name" value="Glycogen Phosphorylase B"/>
    <property type="match status" value="2"/>
</dbReference>
<dbReference type="InterPro" id="IPR050194">
    <property type="entry name" value="Glycosyltransferase_grp1"/>
</dbReference>
<evidence type="ECO:0000313" key="4">
    <source>
        <dbReference type="Proteomes" id="UP001595632"/>
    </source>
</evidence>
<evidence type="ECO:0000259" key="1">
    <source>
        <dbReference type="Pfam" id="PF00534"/>
    </source>
</evidence>
<dbReference type="GO" id="GO:0016757">
    <property type="term" value="F:glycosyltransferase activity"/>
    <property type="evidence" value="ECO:0007669"/>
    <property type="project" value="UniProtKB-KW"/>
</dbReference>
<keyword evidence="4" id="KW-1185">Reference proteome</keyword>
<dbReference type="InterPro" id="IPR028098">
    <property type="entry name" value="Glyco_trans_4-like_N"/>
</dbReference>
<evidence type="ECO:0000313" key="3">
    <source>
        <dbReference type="EMBL" id="MFC3143676.1"/>
    </source>
</evidence>
<feature type="domain" description="Glycosyl transferase family 1" evidence="1">
    <location>
        <begin position="191"/>
        <end position="343"/>
    </location>
</feature>
<dbReference type="Pfam" id="PF00534">
    <property type="entry name" value="Glycos_transf_1"/>
    <property type="match status" value="1"/>
</dbReference>
<accession>A0ABV7GTK6</accession>
<comment type="caution">
    <text evidence="3">The sequence shown here is derived from an EMBL/GenBank/DDBJ whole genome shotgun (WGS) entry which is preliminary data.</text>
</comment>
<dbReference type="CDD" id="cd03801">
    <property type="entry name" value="GT4_PimA-like"/>
    <property type="match status" value="1"/>
</dbReference>